<reference evidence="3" key="1">
    <citation type="submission" date="2017-02" db="UniProtKB">
        <authorList>
            <consortium name="WormBaseParasite"/>
        </authorList>
    </citation>
    <scope>IDENTIFICATION</scope>
</reference>
<proteinExistence type="predicted"/>
<reference evidence="1 2" key="2">
    <citation type="submission" date="2018-11" db="EMBL/GenBank/DDBJ databases">
        <authorList>
            <consortium name="Pathogen Informatics"/>
        </authorList>
    </citation>
    <scope>NUCLEOTIDE SEQUENCE [LARGE SCALE GENOMIC DNA]</scope>
</reference>
<dbReference type="WBParaSite" id="ASIM_0001730801-mRNA-1">
    <property type="protein sequence ID" value="ASIM_0001730801-mRNA-1"/>
    <property type="gene ID" value="ASIM_0001730801"/>
</dbReference>
<evidence type="ECO:0000313" key="2">
    <source>
        <dbReference type="Proteomes" id="UP000267096"/>
    </source>
</evidence>
<protein>
    <submittedName>
        <fullName evidence="3">Kynurenine formamidase (inferred by orthology to a D. melanogaster protein)</fullName>
    </submittedName>
</protein>
<gene>
    <name evidence="1" type="ORF">ASIM_LOCUS16715</name>
</gene>
<dbReference type="Gene3D" id="3.40.50.1820">
    <property type="entry name" value="alpha/beta hydrolase"/>
    <property type="match status" value="2"/>
</dbReference>
<dbReference type="OrthoDB" id="433474at2759"/>
<accession>A0A0M3K8L7</accession>
<dbReference type="EMBL" id="UYRR01033345">
    <property type="protein sequence ID" value="VDK58527.1"/>
    <property type="molecule type" value="Genomic_DNA"/>
</dbReference>
<evidence type="ECO:0000313" key="1">
    <source>
        <dbReference type="EMBL" id="VDK58527.1"/>
    </source>
</evidence>
<name>A0A0M3K8L7_ANISI</name>
<dbReference type="InterPro" id="IPR029058">
    <property type="entry name" value="AB_hydrolase_fold"/>
</dbReference>
<sequence length="220" mass="24922">MVCRHGIECTELECMYSCSHWSTLSPPDLVIEKFYTAVQKCYNENKLSIKSNLDLPYGDGERQKIDIWGDEENWQTAFIFFHGGYWQHRWPKKRLFAGGHSAGAHLALSALLSLGSESRYDGAFLISGVYFLQDLPATYIGRAIKLKPSEAKTASIEDVHGYKNSIMLLVGSLESPQLLKQSQKLFNLFKMKAVCEDIQMKDIFENQLAIAEILPKSSVF</sequence>
<evidence type="ECO:0000313" key="3">
    <source>
        <dbReference type="WBParaSite" id="ASIM_0001730801-mRNA-1"/>
    </source>
</evidence>
<organism evidence="3">
    <name type="scientific">Anisakis simplex</name>
    <name type="common">Herring worm</name>
    <dbReference type="NCBI Taxonomy" id="6269"/>
    <lineage>
        <taxon>Eukaryota</taxon>
        <taxon>Metazoa</taxon>
        <taxon>Ecdysozoa</taxon>
        <taxon>Nematoda</taxon>
        <taxon>Chromadorea</taxon>
        <taxon>Rhabditida</taxon>
        <taxon>Spirurina</taxon>
        <taxon>Ascaridomorpha</taxon>
        <taxon>Ascaridoidea</taxon>
        <taxon>Anisakidae</taxon>
        <taxon>Anisakis</taxon>
        <taxon>Anisakis simplex complex</taxon>
    </lineage>
</organism>
<keyword evidence="2" id="KW-1185">Reference proteome</keyword>
<dbReference type="SUPFAM" id="SSF53474">
    <property type="entry name" value="alpha/beta-Hydrolases"/>
    <property type="match status" value="1"/>
</dbReference>
<dbReference type="Proteomes" id="UP000267096">
    <property type="component" value="Unassembled WGS sequence"/>
</dbReference>
<dbReference type="AlphaFoldDB" id="A0A0M3K8L7"/>